<keyword evidence="2" id="KW-0812">Transmembrane</keyword>
<dbReference type="AlphaFoldDB" id="A0A370TS39"/>
<evidence type="ECO:0000256" key="1">
    <source>
        <dbReference type="SAM" id="MobiDB-lite"/>
    </source>
</evidence>
<evidence type="ECO:0000313" key="4">
    <source>
        <dbReference type="Proteomes" id="UP000254866"/>
    </source>
</evidence>
<dbReference type="GeneID" id="43595487"/>
<organism evidence="3 4">
    <name type="scientific">Venustampulla echinocandica</name>
    <dbReference type="NCBI Taxonomy" id="2656787"/>
    <lineage>
        <taxon>Eukaryota</taxon>
        <taxon>Fungi</taxon>
        <taxon>Dikarya</taxon>
        <taxon>Ascomycota</taxon>
        <taxon>Pezizomycotina</taxon>
        <taxon>Leotiomycetes</taxon>
        <taxon>Helotiales</taxon>
        <taxon>Pleuroascaceae</taxon>
        <taxon>Venustampulla</taxon>
    </lineage>
</organism>
<comment type="caution">
    <text evidence="3">The sequence shown here is derived from an EMBL/GenBank/DDBJ whole genome shotgun (WGS) entry which is preliminary data.</text>
</comment>
<dbReference type="Proteomes" id="UP000254866">
    <property type="component" value="Unassembled WGS sequence"/>
</dbReference>
<reference evidence="3 4" key="1">
    <citation type="journal article" date="2018" name="IMA Fungus">
        <title>IMA Genome-F 9: Draft genome sequence of Annulohypoxylon stygium, Aspergillus mulundensis, Berkeleyomyces basicola (syn. Thielaviopsis basicola), Ceratocystis smalleyi, two Cercospora beticola strains, Coleophoma cylindrospora, Fusarium fracticaudum, Phialophora cf. hyalina, and Morchella septimelata.</title>
        <authorList>
            <person name="Wingfield B.D."/>
            <person name="Bills G.F."/>
            <person name="Dong Y."/>
            <person name="Huang W."/>
            <person name="Nel W.J."/>
            <person name="Swalarsk-Parry B.S."/>
            <person name="Vaghefi N."/>
            <person name="Wilken P.M."/>
            <person name="An Z."/>
            <person name="de Beer Z.W."/>
            <person name="De Vos L."/>
            <person name="Chen L."/>
            <person name="Duong T.A."/>
            <person name="Gao Y."/>
            <person name="Hammerbacher A."/>
            <person name="Kikkert J.R."/>
            <person name="Li Y."/>
            <person name="Li H."/>
            <person name="Li K."/>
            <person name="Li Q."/>
            <person name="Liu X."/>
            <person name="Ma X."/>
            <person name="Naidoo K."/>
            <person name="Pethybridge S.J."/>
            <person name="Sun J."/>
            <person name="Steenkamp E.T."/>
            <person name="van der Nest M.A."/>
            <person name="van Wyk S."/>
            <person name="Wingfield M.J."/>
            <person name="Xiong C."/>
            <person name="Yue Q."/>
            <person name="Zhang X."/>
        </authorList>
    </citation>
    <scope>NUCLEOTIDE SEQUENCE [LARGE SCALE GENOMIC DNA]</scope>
    <source>
        <strain evidence="3 4">BP 5553</strain>
    </source>
</reference>
<evidence type="ECO:0000256" key="2">
    <source>
        <dbReference type="SAM" id="Phobius"/>
    </source>
</evidence>
<dbReference type="EMBL" id="NPIC01000002">
    <property type="protein sequence ID" value="RDL38298.1"/>
    <property type="molecule type" value="Genomic_DNA"/>
</dbReference>
<feature type="transmembrane region" description="Helical" evidence="2">
    <location>
        <begin position="259"/>
        <end position="279"/>
    </location>
</feature>
<feature type="transmembrane region" description="Helical" evidence="2">
    <location>
        <begin position="217"/>
        <end position="239"/>
    </location>
</feature>
<feature type="compositionally biased region" description="Basic and acidic residues" evidence="1">
    <location>
        <begin position="41"/>
        <end position="50"/>
    </location>
</feature>
<feature type="compositionally biased region" description="Basic and acidic residues" evidence="1">
    <location>
        <begin position="1"/>
        <end position="19"/>
    </location>
</feature>
<gene>
    <name evidence="3" type="ORF">BP5553_02638</name>
</gene>
<dbReference type="OrthoDB" id="10382467at2759"/>
<dbReference type="RefSeq" id="XP_031870954.1">
    <property type="nucleotide sequence ID" value="XM_032011261.1"/>
</dbReference>
<keyword evidence="2" id="KW-0472">Membrane</keyword>
<name>A0A370TS39_9HELO</name>
<keyword evidence="2" id="KW-1133">Transmembrane helix</keyword>
<evidence type="ECO:0000313" key="3">
    <source>
        <dbReference type="EMBL" id="RDL38298.1"/>
    </source>
</evidence>
<protein>
    <submittedName>
        <fullName evidence="3">Uncharacterized protein</fullName>
    </submittedName>
</protein>
<proteinExistence type="predicted"/>
<sequence length="345" mass="38488">MSQPATKERHSYCSEHECQSLESQAKTSKAKRFKLSNYKPSSDEDLRSLPDAHTYPYPYNNLSPPITTNFPPVSATMPLQIQPITPRRGDIDQIQPIVLTPGQRAVHGGPTPELNRFPRHVFPQLRSLTKQRSRKLPLGLEPLPKDYEYVVRPERSFGNNHLRHGPTPRLPPSPWGGPKKEYPTAYYVRQMEMARPTVGPDPFYKEPLPPKVAPFQVFVMCIWGCLAQWLNTAAVMGVLSRGRRLSEGVAAVLLSWGKALLKVVLLFFWLVVVFPAKVATRVLKAYSFEVEFLFLAIMVASWFSGRAGPAGGEGEMEIGGDKPLYILRVPSGGGGSSGCRVYRCA</sequence>
<feature type="region of interest" description="Disordered" evidence="1">
    <location>
        <begin position="1"/>
        <end position="50"/>
    </location>
</feature>
<accession>A0A370TS39</accession>
<keyword evidence="4" id="KW-1185">Reference proteome</keyword>